<dbReference type="InterPro" id="IPR050772">
    <property type="entry name" value="Hydratase-Decarb/MhpD_sf"/>
</dbReference>
<gene>
    <name evidence="3" type="ORF">JOE57_002508</name>
</gene>
<reference evidence="3 4" key="1">
    <citation type="submission" date="2021-01" db="EMBL/GenBank/DDBJ databases">
        <title>Sequencing the genomes of 1000 actinobacteria strains.</title>
        <authorList>
            <person name="Klenk H.-P."/>
        </authorList>
    </citation>
    <scope>NUCLEOTIDE SEQUENCE [LARGE SCALE GENOMIC DNA]</scope>
    <source>
        <strain evidence="3 4">DSM 18662</strain>
    </source>
</reference>
<evidence type="ECO:0000256" key="1">
    <source>
        <dbReference type="ARBA" id="ARBA00023239"/>
    </source>
</evidence>
<dbReference type="PANTHER" id="PTHR30143:SF0">
    <property type="entry name" value="2-KETO-4-PENTENOATE HYDRATASE"/>
    <property type="match status" value="1"/>
</dbReference>
<evidence type="ECO:0000313" key="4">
    <source>
        <dbReference type="Proteomes" id="UP000704762"/>
    </source>
</evidence>
<accession>A0ABS2RLX4</accession>
<dbReference type="EMBL" id="JAFBCF010000001">
    <property type="protein sequence ID" value="MBM7799587.1"/>
    <property type="molecule type" value="Genomic_DNA"/>
</dbReference>
<sequence length="240" mass="25209">MLPDDLAGAYAIQDRGIDLWADRLVGWKVGYIPVEKRERSGADRLLGPIWAGQTAAQQGSEPAPFEVFGQGFAAVEAEFVLRMEADQPTDRVDWTAEQARAHPATLLLGMEVASSPLPDINDLGPLVITADFGNNNGLLLGPEIANWTELDEIELVAETEIDGSVVGRATAAQIPGGLGQAFAFALSTLARRGRPLLAGQLVATGNITGIHPVQPGSVCRVSAPGWGALTGQAVQAAPRS</sequence>
<evidence type="ECO:0000313" key="3">
    <source>
        <dbReference type="EMBL" id="MBM7799587.1"/>
    </source>
</evidence>
<dbReference type="InterPro" id="IPR011234">
    <property type="entry name" value="Fumarylacetoacetase-like_C"/>
</dbReference>
<comment type="caution">
    <text evidence="3">The sequence shown here is derived from an EMBL/GenBank/DDBJ whole genome shotgun (WGS) entry which is preliminary data.</text>
</comment>
<dbReference type="EC" id="4.2.1.80" evidence="3"/>
<keyword evidence="1 3" id="KW-0456">Lyase</keyword>
<dbReference type="Gene3D" id="3.90.850.10">
    <property type="entry name" value="Fumarylacetoacetase-like, C-terminal domain"/>
    <property type="match status" value="1"/>
</dbReference>
<dbReference type="Proteomes" id="UP000704762">
    <property type="component" value="Unassembled WGS sequence"/>
</dbReference>
<proteinExistence type="predicted"/>
<dbReference type="Pfam" id="PF01557">
    <property type="entry name" value="FAA_hydrolase"/>
    <property type="match status" value="1"/>
</dbReference>
<name>A0ABS2RLX4_9ACTN</name>
<dbReference type="SUPFAM" id="SSF56529">
    <property type="entry name" value="FAH"/>
    <property type="match status" value="1"/>
</dbReference>
<organism evidence="3 4">
    <name type="scientific">Microlunatus panaciterrae</name>
    <dbReference type="NCBI Taxonomy" id="400768"/>
    <lineage>
        <taxon>Bacteria</taxon>
        <taxon>Bacillati</taxon>
        <taxon>Actinomycetota</taxon>
        <taxon>Actinomycetes</taxon>
        <taxon>Propionibacteriales</taxon>
        <taxon>Propionibacteriaceae</taxon>
        <taxon>Microlunatus</taxon>
    </lineage>
</organism>
<dbReference type="RefSeq" id="WP_204918438.1">
    <property type="nucleotide sequence ID" value="NZ_BAAAQP010000003.1"/>
</dbReference>
<dbReference type="PANTHER" id="PTHR30143">
    <property type="entry name" value="ACID HYDRATASE"/>
    <property type="match status" value="1"/>
</dbReference>
<protein>
    <submittedName>
        <fullName evidence="3">2-keto-4-pentenoate hydratase</fullName>
        <ecNumber evidence="3">4.2.1.80</ecNumber>
    </submittedName>
</protein>
<keyword evidence="4" id="KW-1185">Reference proteome</keyword>
<dbReference type="GO" id="GO:0008684">
    <property type="term" value="F:2-oxopent-4-enoate hydratase activity"/>
    <property type="evidence" value="ECO:0007669"/>
    <property type="project" value="UniProtKB-EC"/>
</dbReference>
<evidence type="ECO:0000259" key="2">
    <source>
        <dbReference type="Pfam" id="PF01557"/>
    </source>
</evidence>
<dbReference type="InterPro" id="IPR036663">
    <property type="entry name" value="Fumarylacetoacetase_C_sf"/>
</dbReference>
<feature type="domain" description="Fumarylacetoacetase-like C-terminal" evidence="2">
    <location>
        <begin position="75"/>
        <end position="232"/>
    </location>
</feature>